<reference evidence="1" key="2">
    <citation type="journal article" date="2015" name="Data Brief">
        <title>Shoot transcriptome of the giant reed, Arundo donax.</title>
        <authorList>
            <person name="Barrero R.A."/>
            <person name="Guerrero F.D."/>
            <person name="Moolhuijzen P."/>
            <person name="Goolsby J.A."/>
            <person name="Tidwell J."/>
            <person name="Bellgard S.E."/>
            <person name="Bellgard M.I."/>
        </authorList>
    </citation>
    <scope>NUCLEOTIDE SEQUENCE</scope>
    <source>
        <tissue evidence="1">Shoot tissue taken approximately 20 cm above the soil surface</tissue>
    </source>
</reference>
<organism evidence="1">
    <name type="scientific">Arundo donax</name>
    <name type="common">Giant reed</name>
    <name type="synonym">Donax arundinaceus</name>
    <dbReference type="NCBI Taxonomy" id="35708"/>
    <lineage>
        <taxon>Eukaryota</taxon>
        <taxon>Viridiplantae</taxon>
        <taxon>Streptophyta</taxon>
        <taxon>Embryophyta</taxon>
        <taxon>Tracheophyta</taxon>
        <taxon>Spermatophyta</taxon>
        <taxon>Magnoliopsida</taxon>
        <taxon>Liliopsida</taxon>
        <taxon>Poales</taxon>
        <taxon>Poaceae</taxon>
        <taxon>PACMAD clade</taxon>
        <taxon>Arundinoideae</taxon>
        <taxon>Arundineae</taxon>
        <taxon>Arundo</taxon>
    </lineage>
</organism>
<evidence type="ECO:0000313" key="1">
    <source>
        <dbReference type="EMBL" id="JAD80038.1"/>
    </source>
</evidence>
<dbReference type="AlphaFoldDB" id="A0A0A9D021"/>
<proteinExistence type="predicted"/>
<accession>A0A0A9D021</accession>
<dbReference type="EMBL" id="GBRH01217857">
    <property type="protein sequence ID" value="JAD80038.1"/>
    <property type="molecule type" value="Transcribed_RNA"/>
</dbReference>
<sequence>MGSAENLNSKSIIMHPVDSSEIFLHAVIGLILLTTKDIHPSYFSSMRRNNPKAHLSISFSSKGVRMVILRIRTNIIFALCITLYSWCSTN</sequence>
<reference evidence="1" key="1">
    <citation type="submission" date="2014-09" db="EMBL/GenBank/DDBJ databases">
        <authorList>
            <person name="Magalhaes I.L.F."/>
            <person name="Oliveira U."/>
            <person name="Santos F.R."/>
            <person name="Vidigal T.H.D.A."/>
            <person name="Brescovit A.D."/>
            <person name="Santos A.J."/>
        </authorList>
    </citation>
    <scope>NUCLEOTIDE SEQUENCE</scope>
    <source>
        <tissue evidence="1">Shoot tissue taken approximately 20 cm above the soil surface</tissue>
    </source>
</reference>
<protein>
    <submittedName>
        <fullName evidence="1">Uncharacterized protein</fullName>
    </submittedName>
</protein>
<name>A0A0A9D021_ARUDO</name>